<organism evidence="2 3">
    <name type="scientific">Umbra pygmaea</name>
    <name type="common">Eastern mudminnow</name>
    <dbReference type="NCBI Taxonomy" id="75934"/>
    <lineage>
        <taxon>Eukaryota</taxon>
        <taxon>Metazoa</taxon>
        <taxon>Chordata</taxon>
        <taxon>Craniata</taxon>
        <taxon>Vertebrata</taxon>
        <taxon>Euteleostomi</taxon>
        <taxon>Actinopterygii</taxon>
        <taxon>Neopterygii</taxon>
        <taxon>Teleostei</taxon>
        <taxon>Protacanthopterygii</taxon>
        <taxon>Esociformes</taxon>
        <taxon>Umbridae</taxon>
        <taxon>Umbra</taxon>
    </lineage>
</organism>
<name>A0ABD0XBJ4_UMBPY</name>
<accession>A0ABD0XBJ4</accession>
<sequence length="683" mass="79524">MSSVFNPAKEEEVCGTEKDEFGQNIVVKEEVVNIVVTTEGNLSIKKEADKPKNVNEKDVKEEETFEVKSEDLLKEEKQQHRVKEEDVTVKEEKKHFRIPKVEEEDLGVKEMEEAEDPTVPNSHDGAEDEVGGKRKKKRHRGESNWKSEQKRRRMLGQPYIGIKNKEGVPKEPPVMGPRCQSAAHVKPSMYCSNIGEPDREKIFKCFWENMNWEEKKMYVRSLVDVNPVRRRRASEYSRRSSTLIFFLKVDGERKRVCKSLFLSTLGIGEWSAHNWVKDTGKTQKNVAPCHRDEAHEFMKGFLQDFPRLASHYCRSLSSKQYLEPVFQTMCDLHKVYQHAAEEKMLTPLSRPVFQEEFNCQNLSLYHPKKDQCDTCWSFKAGNLPDIEWEEHLRKKEEACAAKVQDKNDANDKTMVVCMDLQALLLCPRLNTSALYYKSKLIVHNFTIYDMSTHNATCYVWHEGEGALSASEFASCVTDFLSEHSEHEEYILWSDGCEYQYRNTTLSNALLKFSTEKKKVVTQKFLEKGHTQMECDSVHSVIERHLKNQDIYVPAEYVALMKRARSKPNPYDVRYVDHTFFQDFTKLRFCKSICPGIQPGDPTVHDIRAIRYNINGTMDYKIRHSDNWSPLSKNQLQHATSDGPVVTPLYTESQMIKEIKYKHLQDLKEVIPKDFHSFYDNLKH</sequence>
<dbReference type="PANTHER" id="PTHR10773">
    <property type="entry name" value="DNA-DIRECTED RNA POLYMERASES I, II, AND III SUBUNIT RPABC2"/>
    <property type="match status" value="1"/>
</dbReference>
<dbReference type="AlphaFoldDB" id="A0ABD0XBJ4"/>
<comment type="caution">
    <text evidence="2">The sequence shown here is derived from an EMBL/GenBank/DDBJ whole genome shotgun (WGS) entry which is preliminary data.</text>
</comment>
<proteinExistence type="predicted"/>
<evidence type="ECO:0000256" key="1">
    <source>
        <dbReference type="SAM" id="MobiDB-lite"/>
    </source>
</evidence>
<keyword evidence="3" id="KW-1185">Reference proteome</keyword>
<evidence type="ECO:0000313" key="2">
    <source>
        <dbReference type="EMBL" id="KAL1005027.1"/>
    </source>
</evidence>
<dbReference type="Proteomes" id="UP001557470">
    <property type="component" value="Unassembled WGS sequence"/>
</dbReference>
<dbReference type="PANTHER" id="PTHR10773:SF19">
    <property type="match status" value="1"/>
</dbReference>
<reference evidence="2 3" key="1">
    <citation type="submission" date="2024-06" db="EMBL/GenBank/DDBJ databases">
        <authorList>
            <person name="Pan Q."/>
            <person name="Wen M."/>
            <person name="Jouanno E."/>
            <person name="Zahm M."/>
            <person name="Klopp C."/>
            <person name="Cabau C."/>
            <person name="Louis A."/>
            <person name="Berthelot C."/>
            <person name="Parey E."/>
            <person name="Roest Crollius H."/>
            <person name="Montfort J."/>
            <person name="Robinson-Rechavi M."/>
            <person name="Bouchez O."/>
            <person name="Lampietro C."/>
            <person name="Lopez Roques C."/>
            <person name="Donnadieu C."/>
            <person name="Postlethwait J."/>
            <person name="Bobe J."/>
            <person name="Verreycken H."/>
            <person name="Guiguen Y."/>
        </authorList>
    </citation>
    <scope>NUCLEOTIDE SEQUENCE [LARGE SCALE GENOMIC DNA]</scope>
    <source>
        <strain evidence="2">Up_M1</strain>
        <tissue evidence="2">Testis</tissue>
    </source>
</reference>
<feature type="region of interest" description="Disordered" evidence="1">
    <location>
        <begin position="71"/>
        <end position="94"/>
    </location>
</feature>
<evidence type="ECO:0000313" key="3">
    <source>
        <dbReference type="Proteomes" id="UP001557470"/>
    </source>
</evidence>
<gene>
    <name evidence="2" type="ORF">UPYG_G00053610</name>
</gene>
<protein>
    <submittedName>
        <fullName evidence="2">Uncharacterized protein</fullName>
    </submittedName>
</protein>
<feature type="region of interest" description="Disordered" evidence="1">
    <location>
        <begin position="111"/>
        <end position="150"/>
    </location>
</feature>
<dbReference type="EMBL" id="JAGEUA010000002">
    <property type="protein sequence ID" value="KAL1005027.1"/>
    <property type="molecule type" value="Genomic_DNA"/>
</dbReference>